<dbReference type="EMBL" id="SNRW01037898">
    <property type="protein sequence ID" value="KAA6353550.1"/>
    <property type="molecule type" value="Genomic_DNA"/>
</dbReference>
<name>A0A5J4T7V6_9EUKA</name>
<reference evidence="2 3" key="1">
    <citation type="submission" date="2019-03" db="EMBL/GenBank/DDBJ databases">
        <title>Single cell metagenomics reveals metabolic interactions within the superorganism composed of flagellate Streblomastix strix and complex community of Bacteroidetes bacteria on its surface.</title>
        <authorList>
            <person name="Treitli S.C."/>
            <person name="Kolisko M."/>
            <person name="Husnik F."/>
            <person name="Keeling P."/>
            <person name="Hampl V."/>
        </authorList>
    </citation>
    <scope>NUCLEOTIDE SEQUENCE [LARGE SCALE GENOMIC DNA]</scope>
    <source>
        <strain evidence="2">ST1C</strain>
    </source>
</reference>
<feature type="region of interest" description="Disordered" evidence="1">
    <location>
        <begin position="1"/>
        <end position="39"/>
    </location>
</feature>
<feature type="non-terminal residue" evidence="2">
    <location>
        <position position="1"/>
    </location>
</feature>
<evidence type="ECO:0000256" key="1">
    <source>
        <dbReference type="SAM" id="MobiDB-lite"/>
    </source>
</evidence>
<feature type="compositionally biased region" description="Basic and acidic residues" evidence="1">
    <location>
        <begin position="1"/>
        <end position="10"/>
    </location>
</feature>
<sequence>KDKASQRETDSNVWNSFKNSSSMDKDPNMQQMEDPEKRI</sequence>
<accession>A0A5J4T7V6</accession>
<protein>
    <submittedName>
        <fullName evidence="2">Uncharacterized protein</fullName>
    </submittedName>
</protein>
<gene>
    <name evidence="2" type="ORF">EZS28_050922</name>
</gene>
<dbReference type="Proteomes" id="UP000324800">
    <property type="component" value="Unassembled WGS sequence"/>
</dbReference>
<evidence type="ECO:0000313" key="2">
    <source>
        <dbReference type="EMBL" id="KAA6353550.1"/>
    </source>
</evidence>
<organism evidence="2 3">
    <name type="scientific">Streblomastix strix</name>
    <dbReference type="NCBI Taxonomy" id="222440"/>
    <lineage>
        <taxon>Eukaryota</taxon>
        <taxon>Metamonada</taxon>
        <taxon>Preaxostyla</taxon>
        <taxon>Oxymonadida</taxon>
        <taxon>Streblomastigidae</taxon>
        <taxon>Streblomastix</taxon>
    </lineage>
</organism>
<evidence type="ECO:0000313" key="3">
    <source>
        <dbReference type="Proteomes" id="UP000324800"/>
    </source>
</evidence>
<feature type="compositionally biased region" description="Polar residues" evidence="1">
    <location>
        <begin position="11"/>
        <end position="22"/>
    </location>
</feature>
<proteinExistence type="predicted"/>
<dbReference type="AlphaFoldDB" id="A0A5J4T7V6"/>
<comment type="caution">
    <text evidence="2">The sequence shown here is derived from an EMBL/GenBank/DDBJ whole genome shotgun (WGS) entry which is preliminary data.</text>
</comment>